<evidence type="ECO:0000313" key="2">
    <source>
        <dbReference type="EMBL" id="MCM2675765.1"/>
    </source>
</evidence>
<keyword evidence="1" id="KW-0812">Transmembrane</keyword>
<comment type="caution">
    <text evidence="2">The sequence shown here is derived from an EMBL/GenBank/DDBJ whole genome shotgun (WGS) entry which is preliminary data.</text>
</comment>
<feature type="transmembrane region" description="Helical" evidence="1">
    <location>
        <begin position="115"/>
        <end position="133"/>
    </location>
</feature>
<evidence type="ECO:0000313" key="3">
    <source>
        <dbReference type="Proteomes" id="UP001203665"/>
    </source>
</evidence>
<feature type="transmembrane region" description="Helical" evidence="1">
    <location>
        <begin position="91"/>
        <end position="109"/>
    </location>
</feature>
<evidence type="ECO:0000256" key="1">
    <source>
        <dbReference type="SAM" id="Phobius"/>
    </source>
</evidence>
<accession>A0ABT0XJ41</accession>
<protein>
    <submittedName>
        <fullName evidence="2">Uncharacterized protein</fullName>
    </submittedName>
</protein>
<keyword evidence="1" id="KW-0472">Membrane</keyword>
<proteinExistence type="predicted"/>
<dbReference type="Proteomes" id="UP001203665">
    <property type="component" value="Unassembled WGS sequence"/>
</dbReference>
<feature type="transmembrane region" description="Helical" evidence="1">
    <location>
        <begin position="37"/>
        <end position="54"/>
    </location>
</feature>
<keyword evidence="1" id="KW-1133">Transmembrane helix</keyword>
<keyword evidence="3" id="KW-1185">Reference proteome</keyword>
<reference evidence="2" key="1">
    <citation type="submission" date="2022-06" db="EMBL/GenBank/DDBJ databases">
        <title>Alkalicoccobacillus porphyridii sp. nov., isolated from a marine red alga, Porphyridium purpureum and reclassification of Shouchella plakortidis and Shouchella gibsonii as Alkalicoccobacillus plakortidis comb. nov. and Alkalicoccobacillus gibsonii comb. nov.</title>
        <authorList>
            <person name="Kim K.H."/>
            <person name="Lee J.K."/>
            <person name="Han D.M."/>
            <person name="Baek J.H."/>
            <person name="Jeon C.O."/>
        </authorList>
    </citation>
    <scope>NUCLEOTIDE SEQUENCE</scope>
    <source>
        <strain evidence="2">DSM 19153</strain>
    </source>
</reference>
<dbReference type="EMBL" id="JAMQJY010000001">
    <property type="protein sequence ID" value="MCM2675765.1"/>
    <property type="molecule type" value="Genomic_DNA"/>
</dbReference>
<sequence length="140" mass="16707">MIEKIVRSPFMQIVCVWILFIWFYVLAKPIPVEVPFVIFMLVFFLLLTALIMIHNQRHPKRKIRLFTFTPYELQEDDEGQQWVTNRASRKVYIMYWAGIPISAGTMISFPYFPEVPLGLLLILATIQYSIMWIETKRYLN</sequence>
<dbReference type="RefSeq" id="WP_251606926.1">
    <property type="nucleotide sequence ID" value="NZ_JAMQJY010000001.1"/>
</dbReference>
<organism evidence="2 3">
    <name type="scientific">Alkalicoccobacillus plakortidis</name>
    <dbReference type="NCBI Taxonomy" id="444060"/>
    <lineage>
        <taxon>Bacteria</taxon>
        <taxon>Bacillati</taxon>
        <taxon>Bacillota</taxon>
        <taxon>Bacilli</taxon>
        <taxon>Bacillales</taxon>
        <taxon>Bacillaceae</taxon>
        <taxon>Alkalicoccobacillus</taxon>
    </lineage>
</organism>
<name>A0ABT0XJ41_9BACI</name>
<gene>
    <name evidence="2" type="ORF">NDM98_09850</name>
</gene>